<comment type="caution">
    <text evidence="2">The sequence shown here is derived from an EMBL/GenBank/DDBJ whole genome shotgun (WGS) entry which is preliminary data.</text>
</comment>
<evidence type="ECO:0000256" key="1">
    <source>
        <dbReference type="SAM" id="MobiDB-lite"/>
    </source>
</evidence>
<accession>A0AAN7YMW7</accession>
<gene>
    <name evidence="2" type="ORF">LTR62_006445</name>
</gene>
<name>A0AAN7YMW7_9PEZI</name>
<feature type="compositionally biased region" description="Basic residues" evidence="1">
    <location>
        <begin position="368"/>
        <end position="377"/>
    </location>
</feature>
<feature type="region of interest" description="Disordered" evidence="1">
    <location>
        <begin position="351"/>
        <end position="381"/>
    </location>
</feature>
<protein>
    <submittedName>
        <fullName evidence="2">Uncharacterized protein</fullName>
    </submittedName>
</protein>
<reference evidence="2" key="1">
    <citation type="submission" date="2023-08" db="EMBL/GenBank/DDBJ databases">
        <title>Black Yeasts Isolated from many extreme environments.</title>
        <authorList>
            <person name="Coleine C."/>
            <person name="Stajich J.E."/>
            <person name="Selbmann L."/>
        </authorList>
    </citation>
    <scope>NUCLEOTIDE SEQUENCE</scope>
    <source>
        <strain evidence="2">CCFEE 5401</strain>
    </source>
</reference>
<organism evidence="2 3">
    <name type="scientific">Meristemomyces frigidus</name>
    <dbReference type="NCBI Taxonomy" id="1508187"/>
    <lineage>
        <taxon>Eukaryota</taxon>
        <taxon>Fungi</taxon>
        <taxon>Dikarya</taxon>
        <taxon>Ascomycota</taxon>
        <taxon>Pezizomycotina</taxon>
        <taxon>Dothideomycetes</taxon>
        <taxon>Dothideomycetidae</taxon>
        <taxon>Mycosphaerellales</taxon>
        <taxon>Teratosphaeriaceae</taxon>
        <taxon>Meristemomyces</taxon>
    </lineage>
</organism>
<evidence type="ECO:0000313" key="3">
    <source>
        <dbReference type="Proteomes" id="UP001310890"/>
    </source>
</evidence>
<feature type="compositionally biased region" description="Polar residues" evidence="1">
    <location>
        <begin position="353"/>
        <end position="367"/>
    </location>
</feature>
<dbReference type="Proteomes" id="UP001310890">
    <property type="component" value="Unassembled WGS sequence"/>
</dbReference>
<dbReference type="EMBL" id="JAVRRL010000056">
    <property type="protein sequence ID" value="KAK5109956.1"/>
    <property type="molecule type" value="Genomic_DNA"/>
</dbReference>
<evidence type="ECO:0000313" key="2">
    <source>
        <dbReference type="EMBL" id="KAK5109956.1"/>
    </source>
</evidence>
<feature type="region of interest" description="Disordered" evidence="1">
    <location>
        <begin position="452"/>
        <end position="482"/>
    </location>
</feature>
<dbReference type="AlphaFoldDB" id="A0AAN7YMW7"/>
<proteinExistence type="predicted"/>
<feature type="region of interest" description="Disordered" evidence="1">
    <location>
        <begin position="1"/>
        <end position="40"/>
    </location>
</feature>
<feature type="compositionally biased region" description="Low complexity" evidence="1">
    <location>
        <begin position="16"/>
        <end position="40"/>
    </location>
</feature>
<sequence>MATKPHTSPYVLADKPSTSPSSGSSWSAGSATSAASSRSGGSRLLFGEIDQSSERSSKSFASVCSFVLCDSGTFLKFWLEDKCRDTFISLLPTDDLASLRLACHDFSVRAAPALFSDLSVTFRAGTFTRPARIAALDRLGFYVKTLHVNLPHTPDTFLPPLVEPDTGDELSFTYTPQIHKSDGRQPKYGDIGTTEILTRQWPTLFHAATNVPAFIRAFSTFFNLQHLHISCPGHDPKTRYRRSVVDFALVSIRIAVERNCLNALHTLTLSPIHPGALHYLSPIIGYGATPRSAKVWSRIRTFNASLHGVPTQVGESSEEGMKILNMYLRNFQPNIATFNFAWLGDKGPLPLSSPDTTQSPAPVTSLHNNKHSTRRPKPMAPPRLLKLASCEIANVITTAATVQIFATTHKTTITDLKLDDVELLHGNWEDALSPLTRRARPRTTHAEIPIMLSPSTASPPSKTLRPAPMERVSPGSVQGLTPRFSKWRPARSERHVSSSSRKVREGLMGCEEQIRRVLGGVLAWG</sequence>